<keyword evidence="1" id="KW-0547">Nucleotide-binding</keyword>
<dbReference type="Gene3D" id="3.40.50.300">
    <property type="entry name" value="P-loop containing nucleotide triphosphate hydrolases"/>
    <property type="match status" value="2"/>
</dbReference>
<evidence type="ECO:0000313" key="9">
    <source>
        <dbReference type="Proteomes" id="UP000317318"/>
    </source>
</evidence>
<keyword evidence="4" id="KW-0067">ATP-binding</keyword>
<dbReference type="SUPFAM" id="SSF52540">
    <property type="entry name" value="P-loop containing nucleoside triphosphate hydrolases"/>
    <property type="match status" value="1"/>
</dbReference>
<feature type="compositionally biased region" description="Basic and acidic residues" evidence="5">
    <location>
        <begin position="510"/>
        <end position="519"/>
    </location>
</feature>
<keyword evidence="9" id="KW-1185">Reference proteome</keyword>
<dbReference type="Proteomes" id="UP000317318">
    <property type="component" value="Chromosome"/>
</dbReference>
<dbReference type="CDD" id="cd18795">
    <property type="entry name" value="SF2_C_Ski2"/>
    <property type="match status" value="1"/>
</dbReference>
<organism evidence="8 9">
    <name type="scientific">Stratiformator vulcanicus</name>
    <dbReference type="NCBI Taxonomy" id="2527980"/>
    <lineage>
        <taxon>Bacteria</taxon>
        <taxon>Pseudomonadati</taxon>
        <taxon>Planctomycetota</taxon>
        <taxon>Planctomycetia</taxon>
        <taxon>Planctomycetales</taxon>
        <taxon>Planctomycetaceae</taxon>
        <taxon>Stratiformator</taxon>
    </lineage>
</organism>
<feature type="compositionally biased region" description="Acidic residues" evidence="5">
    <location>
        <begin position="801"/>
        <end position="811"/>
    </location>
</feature>
<dbReference type="EC" id="3.6.4.-" evidence="8"/>
<dbReference type="PANTHER" id="PTHR12131">
    <property type="entry name" value="ATP-DEPENDENT RNA AND DNA HELICASE"/>
    <property type="match status" value="1"/>
</dbReference>
<evidence type="ECO:0000256" key="2">
    <source>
        <dbReference type="ARBA" id="ARBA00022801"/>
    </source>
</evidence>
<dbReference type="EMBL" id="CP036268">
    <property type="protein sequence ID" value="QDT37620.1"/>
    <property type="molecule type" value="Genomic_DNA"/>
</dbReference>
<dbReference type="KEGG" id="svp:Pan189_20000"/>
<sequence length="829" mass="92054">MPDAPPSRDDLLSQYLDALPYDPYPVQEEALLAWFTHPQGVLVCAPTGTGKTLIAEAALFEALHTGKTAYYTTPLIALTEQKFQEIRDAAVRWGFSADDVGLVTGNRAVNPRAKVLVVVAEILLNRLLHREAFDFADVAAVVMDEFHSFADPERGIVWELSLSLLPAHVRLLLLSATVGNAPEFVAWLHGAHGRTIQLVRTEERKVPLTYHWVGDELLTDQIESMTQGDDDSRLVPTLLFCFNRDECWSVAETLKGKHLVSSARQKELAAILEEYSLDTAAGRKLKPILLRGVGVHHAGILPKYKRIVEEIFIRKLLSVVVCTETLAAGMNLPARSVVLTTLLKGPPGRKKLIDASSAHQMFGRAGRPQFDDKGHVVALAHDDDVKIARWHQKNNLEELENSPDPKVRATIKRLKKKMPKRRSNFQYWGEEQFNQLIEAPPGKLSSRGQLPWRLLAHLLKISPDVEPLREVVRKRLLPPGGVEGGQKNLTRMLLSLDAGGFVKLEPAPPKPKEKGETKNDGNSSSQQPEAEPDQGLLGSLIEDAREDAGLIEVSEADNKIASEENDSGDGQVLSHYEPRLAVPTEKMQELLAFRSVNPLYGSFLLRLLGKADREETLQILESLLEVPGSTQRQVRVPQPDRLEPGPLATQYVDQEVLARGLLSAEELYPDRSDEAVRELHQFAPPIGEKVQLLFRHEFPNVRDVRVRAVRIAADLLEFGGDFNSYVSGRDLARQEGVIFRHLLRLILLCGEFRAVCPDGRDPAEWSEELLEIENALTESCRAVDTQSTDVMLEQSQHDPLDGEPEPSEADDANGSLGDHTPFGDGLAID</sequence>
<keyword evidence="2 8" id="KW-0378">Hydrolase</keyword>
<dbReference type="AlphaFoldDB" id="A0A517R1A2"/>
<dbReference type="InterPro" id="IPR011545">
    <property type="entry name" value="DEAD/DEAH_box_helicase_dom"/>
</dbReference>
<evidence type="ECO:0000313" key="8">
    <source>
        <dbReference type="EMBL" id="QDT37620.1"/>
    </source>
</evidence>
<dbReference type="GO" id="GO:0004386">
    <property type="term" value="F:helicase activity"/>
    <property type="evidence" value="ECO:0007669"/>
    <property type="project" value="UniProtKB-KW"/>
</dbReference>
<gene>
    <name evidence="8" type="primary">mfd_1</name>
    <name evidence="8" type="ORF">Pan189_20000</name>
</gene>
<dbReference type="InterPro" id="IPR001650">
    <property type="entry name" value="Helicase_C-like"/>
</dbReference>
<feature type="region of interest" description="Disordered" evidence="5">
    <location>
        <begin position="792"/>
        <end position="829"/>
    </location>
</feature>
<proteinExistence type="predicted"/>
<dbReference type="InterPro" id="IPR050699">
    <property type="entry name" value="RNA-DNA_Helicase"/>
</dbReference>
<dbReference type="Pfam" id="PF00270">
    <property type="entry name" value="DEAD"/>
    <property type="match status" value="1"/>
</dbReference>
<dbReference type="CDD" id="cd17921">
    <property type="entry name" value="DEXHc_Ski2"/>
    <property type="match status" value="1"/>
</dbReference>
<evidence type="ECO:0000256" key="3">
    <source>
        <dbReference type="ARBA" id="ARBA00022806"/>
    </source>
</evidence>
<dbReference type="OrthoDB" id="9807155at2"/>
<dbReference type="RefSeq" id="WP_145363720.1">
    <property type="nucleotide sequence ID" value="NZ_CP036268.1"/>
</dbReference>
<dbReference type="GO" id="GO:0005524">
    <property type="term" value="F:ATP binding"/>
    <property type="evidence" value="ECO:0007669"/>
    <property type="project" value="UniProtKB-KW"/>
</dbReference>
<dbReference type="GO" id="GO:0016787">
    <property type="term" value="F:hydrolase activity"/>
    <property type="evidence" value="ECO:0007669"/>
    <property type="project" value="UniProtKB-KW"/>
</dbReference>
<feature type="domain" description="Helicase ATP-binding" evidence="6">
    <location>
        <begin position="32"/>
        <end position="196"/>
    </location>
</feature>
<dbReference type="PROSITE" id="PS51194">
    <property type="entry name" value="HELICASE_CTER"/>
    <property type="match status" value="1"/>
</dbReference>
<name>A0A517R1A2_9PLAN</name>
<keyword evidence="3" id="KW-0347">Helicase</keyword>
<dbReference type="SMART" id="SM00490">
    <property type="entry name" value="HELICc"/>
    <property type="match status" value="1"/>
</dbReference>
<dbReference type="SMART" id="SM00487">
    <property type="entry name" value="DEXDc"/>
    <property type="match status" value="1"/>
</dbReference>
<protein>
    <submittedName>
        <fullName evidence="8">Transcription-repair-coupling factor</fullName>
        <ecNumber evidence="8">3.6.4.-</ecNumber>
    </submittedName>
</protein>
<dbReference type="PROSITE" id="PS51192">
    <property type="entry name" value="HELICASE_ATP_BIND_1"/>
    <property type="match status" value="1"/>
</dbReference>
<dbReference type="InterPro" id="IPR027417">
    <property type="entry name" value="P-loop_NTPase"/>
</dbReference>
<evidence type="ECO:0000259" key="7">
    <source>
        <dbReference type="PROSITE" id="PS51194"/>
    </source>
</evidence>
<reference evidence="8 9" key="1">
    <citation type="submission" date="2019-02" db="EMBL/GenBank/DDBJ databases">
        <title>Deep-cultivation of Planctomycetes and their phenomic and genomic characterization uncovers novel biology.</title>
        <authorList>
            <person name="Wiegand S."/>
            <person name="Jogler M."/>
            <person name="Boedeker C."/>
            <person name="Pinto D."/>
            <person name="Vollmers J."/>
            <person name="Rivas-Marin E."/>
            <person name="Kohn T."/>
            <person name="Peeters S.H."/>
            <person name="Heuer A."/>
            <person name="Rast P."/>
            <person name="Oberbeckmann S."/>
            <person name="Bunk B."/>
            <person name="Jeske O."/>
            <person name="Meyerdierks A."/>
            <person name="Storesund J.E."/>
            <person name="Kallscheuer N."/>
            <person name="Luecker S."/>
            <person name="Lage O.M."/>
            <person name="Pohl T."/>
            <person name="Merkel B.J."/>
            <person name="Hornburger P."/>
            <person name="Mueller R.-W."/>
            <person name="Bruemmer F."/>
            <person name="Labrenz M."/>
            <person name="Spormann A.M."/>
            <person name="Op den Camp H."/>
            <person name="Overmann J."/>
            <person name="Amann R."/>
            <person name="Jetten M.S.M."/>
            <person name="Mascher T."/>
            <person name="Medema M.H."/>
            <person name="Devos D.P."/>
            <person name="Kaster A.-K."/>
            <person name="Ovreas L."/>
            <person name="Rohde M."/>
            <person name="Galperin M.Y."/>
            <person name="Jogler C."/>
        </authorList>
    </citation>
    <scope>NUCLEOTIDE SEQUENCE [LARGE SCALE GENOMIC DNA]</scope>
    <source>
        <strain evidence="8 9">Pan189</strain>
    </source>
</reference>
<dbReference type="InterPro" id="IPR014001">
    <property type="entry name" value="Helicase_ATP-bd"/>
</dbReference>
<evidence type="ECO:0000256" key="5">
    <source>
        <dbReference type="SAM" id="MobiDB-lite"/>
    </source>
</evidence>
<evidence type="ECO:0000256" key="1">
    <source>
        <dbReference type="ARBA" id="ARBA00022741"/>
    </source>
</evidence>
<accession>A0A517R1A2</accession>
<evidence type="ECO:0000256" key="4">
    <source>
        <dbReference type="ARBA" id="ARBA00022840"/>
    </source>
</evidence>
<dbReference type="GO" id="GO:0003676">
    <property type="term" value="F:nucleic acid binding"/>
    <property type="evidence" value="ECO:0007669"/>
    <property type="project" value="InterPro"/>
</dbReference>
<feature type="domain" description="Helicase C-terminal" evidence="7">
    <location>
        <begin position="217"/>
        <end position="415"/>
    </location>
</feature>
<evidence type="ECO:0000259" key="6">
    <source>
        <dbReference type="PROSITE" id="PS51192"/>
    </source>
</evidence>
<dbReference type="PANTHER" id="PTHR12131:SF1">
    <property type="entry name" value="ATP-DEPENDENT RNA HELICASE SUPV3L1, MITOCHONDRIAL-RELATED"/>
    <property type="match status" value="1"/>
</dbReference>
<feature type="region of interest" description="Disordered" evidence="5">
    <location>
        <begin position="500"/>
        <end position="533"/>
    </location>
</feature>